<feature type="region of interest" description="Disordered" evidence="1">
    <location>
        <begin position="157"/>
        <end position="184"/>
    </location>
</feature>
<dbReference type="EMBL" id="MFJK01000006">
    <property type="protein sequence ID" value="OGG19601.1"/>
    <property type="molecule type" value="Genomic_DNA"/>
</dbReference>
<feature type="compositionally biased region" description="Basic residues" evidence="1">
    <location>
        <begin position="168"/>
        <end position="180"/>
    </location>
</feature>
<dbReference type="Proteomes" id="UP000177871">
    <property type="component" value="Unassembled WGS sequence"/>
</dbReference>
<protein>
    <submittedName>
        <fullName evidence="2">Uncharacterized protein</fullName>
    </submittedName>
</protein>
<comment type="caution">
    <text evidence="2">The sequence shown here is derived from an EMBL/GenBank/DDBJ whole genome shotgun (WGS) entry which is preliminary data.</text>
</comment>
<evidence type="ECO:0000313" key="2">
    <source>
        <dbReference type="EMBL" id="OGG19601.1"/>
    </source>
</evidence>
<sequence length="326" mass="36815">MTPETSSKILEETIDISTGRNMGEQLAFDHLKYCLVIGMPGTGKSLFCRAAHALKEDSSIVAYDDVKEQVVSEFLADPTHHKHPSFKEYPPTALHDYYIHDKIPPGLKREAISIWNGYQIIIFNQVDHQLFKTAQEAGKKSPRHTVFVDVNFISDPPQELETPSSPTSKKRSFPTRKPGSHSRGEYTVKQLLTRSPQSAHVYFFFNLYKASLLAAKYRESMGKPGATEEELEEIYRVTLANRPYEIATHATAEDSNNEIINISSSERTRHLISGIDAIRPHLRPVEQIETILWATFVESLFAENNLARVQMVFSLGLLGLARKMGL</sequence>
<organism evidence="2 3">
    <name type="scientific">Candidatus Gottesmanbacteria bacterium RIFCSPHIGHO2_01_FULL_47_48</name>
    <dbReference type="NCBI Taxonomy" id="1798381"/>
    <lineage>
        <taxon>Bacteria</taxon>
        <taxon>Candidatus Gottesmaniibacteriota</taxon>
    </lineage>
</organism>
<name>A0A1F6A4J2_9BACT</name>
<reference evidence="2 3" key="1">
    <citation type="journal article" date="2016" name="Nat. Commun.">
        <title>Thousands of microbial genomes shed light on interconnected biogeochemical processes in an aquifer system.</title>
        <authorList>
            <person name="Anantharaman K."/>
            <person name="Brown C.T."/>
            <person name="Hug L.A."/>
            <person name="Sharon I."/>
            <person name="Castelle C.J."/>
            <person name="Probst A.J."/>
            <person name="Thomas B.C."/>
            <person name="Singh A."/>
            <person name="Wilkins M.J."/>
            <person name="Karaoz U."/>
            <person name="Brodie E.L."/>
            <person name="Williams K.H."/>
            <person name="Hubbard S.S."/>
            <person name="Banfield J.F."/>
        </authorList>
    </citation>
    <scope>NUCLEOTIDE SEQUENCE [LARGE SCALE GENOMIC DNA]</scope>
</reference>
<dbReference type="STRING" id="1798381.A2721_02920"/>
<evidence type="ECO:0000256" key="1">
    <source>
        <dbReference type="SAM" id="MobiDB-lite"/>
    </source>
</evidence>
<accession>A0A1F6A4J2</accession>
<dbReference type="AlphaFoldDB" id="A0A1F6A4J2"/>
<proteinExistence type="predicted"/>
<gene>
    <name evidence="2" type="ORF">A2721_02920</name>
</gene>
<evidence type="ECO:0000313" key="3">
    <source>
        <dbReference type="Proteomes" id="UP000177871"/>
    </source>
</evidence>